<evidence type="ECO:0000313" key="2">
    <source>
        <dbReference type="Proteomes" id="UP000078546"/>
    </source>
</evidence>
<accession>A0A1A8XAX1</accession>
<evidence type="ECO:0000313" key="1">
    <source>
        <dbReference type="EMBL" id="SBT02409.1"/>
    </source>
</evidence>
<reference evidence="2" key="1">
    <citation type="submission" date="2016-05" db="EMBL/GenBank/DDBJ databases">
        <authorList>
            <person name="Naeem Raeece"/>
        </authorList>
    </citation>
    <scope>NUCLEOTIDE SEQUENCE [LARGE SCALE GENOMIC DNA]</scope>
</reference>
<proteinExistence type="predicted"/>
<dbReference type="EMBL" id="FLQV01003385">
    <property type="protein sequence ID" value="SBT02409.1"/>
    <property type="molecule type" value="Genomic_DNA"/>
</dbReference>
<dbReference type="AlphaFoldDB" id="A0A1A8XAX1"/>
<sequence>MRIMSESFNQIDAYYFILVEETNHSNTIEKKNALAAEIKVEHIQEKIYEYRNNALRITIKNGITSQKNENVKLNYCDL</sequence>
<dbReference type="Proteomes" id="UP000078546">
    <property type="component" value="Unassembled WGS sequence"/>
</dbReference>
<organism evidence="1 2">
    <name type="scientific">Plasmodium ovale curtisi</name>
    <dbReference type="NCBI Taxonomy" id="864141"/>
    <lineage>
        <taxon>Eukaryota</taxon>
        <taxon>Sar</taxon>
        <taxon>Alveolata</taxon>
        <taxon>Apicomplexa</taxon>
        <taxon>Aconoidasida</taxon>
        <taxon>Haemosporida</taxon>
        <taxon>Plasmodiidae</taxon>
        <taxon>Plasmodium</taxon>
        <taxon>Plasmodium (Plasmodium)</taxon>
    </lineage>
</organism>
<gene>
    <name evidence="1" type="ORF">POVCU1_076560</name>
</gene>
<name>A0A1A8XAX1_PLAOA</name>
<protein>
    <submittedName>
        <fullName evidence="1">Uncharacterized protein</fullName>
    </submittedName>
</protein>